<dbReference type="Gene3D" id="3.40.50.300">
    <property type="entry name" value="P-loop containing nucleotide triphosphate hydrolases"/>
    <property type="match status" value="1"/>
</dbReference>
<feature type="domain" description="Helicase ATP-binding" evidence="3">
    <location>
        <begin position="257"/>
        <end position="405"/>
    </location>
</feature>
<dbReference type="GO" id="GO:0004386">
    <property type="term" value="F:helicase activity"/>
    <property type="evidence" value="ECO:0007669"/>
    <property type="project" value="UniProtKB-KW"/>
</dbReference>
<dbReference type="Gene3D" id="3.30.870.10">
    <property type="entry name" value="Endonuclease Chain A"/>
    <property type="match status" value="1"/>
</dbReference>
<dbReference type="GO" id="GO:0005524">
    <property type="term" value="F:ATP binding"/>
    <property type="evidence" value="ECO:0007669"/>
    <property type="project" value="InterPro"/>
</dbReference>
<proteinExistence type="predicted"/>
<dbReference type="InterPro" id="IPR014001">
    <property type="entry name" value="Helicase_ATP-bd"/>
</dbReference>
<dbReference type="STRING" id="479433.Caci_3971"/>
<evidence type="ECO:0000259" key="3">
    <source>
        <dbReference type="PROSITE" id="PS51192"/>
    </source>
</evidence>
<protein>
    <submittedName>
        <fullName evidence="5">Helicase domain protein</fullName>
    </submittedName>
</protein>
<dbReference type="Proteomes" id="UP000000851">
    <property type="component" value="Chromosome"/>
</dbReference>
<dbReference type="PROSITE" id="PS50035">
    <property type="entry name" value="PLD"/>
    <property type="match status" value="1"/>
</dbReference>
<feature type="domain" description="PLD phosphodiesterase" evidence="2">
    <location>
        <begin position="142"/>
        <end position="172"/>
    </location>
</feature>
<dbReference type="SMART" id="SM00487">
    <property type="entry name" value="DEXDc"/>
    <property type="match status" value="1"/>
</dbReference>
<dbReference type="PROSITE" id="PS51192">
    <property type="entry name" value="HELICASE_ATP_BIND_1"/>
    <property type="match status" value="1"/>
</dbReference>
<evidence type="ECO:0000256" key="1">
    <source>
        <dbReference type="ARBA" id="ARBA00022801"/>
    </source>
</evidence>
<feature type="domain" description="Helicase C-terminal" evidence="4">
    <location>
        <begin position="693"/>
        <end position="865"/>
    </location>
</feature>
<dbReference type="InterPro" id="IPR027417">
    <property type="entry name" value="P-loop_NTPase"/>
</dbReference>
<dbReference type="PROSITE" id="PS51194">
    <property type="entry name" value="HELICASE_CTER"/>
    <property type="match status" value="1"/>
</dbReference>
<dbReference type="RefSeq" id="WP_015792577.1">
    <property type="nucleotide sequence ID" value="NC_013131.1"/>
</dbReference>
<dbReference type="SMART" id="SM00490">
    <property type="entry name" value="HELICc"/>
    <property type="match status" value="1"/>
</dbReference>
<dbReference type="AlphaFoldDB" id="C7QES8"/>
<dbReference type="InterPro" id="IPR025202">
    <property type="entry name" value="PLD-like_dom"/>
</dbReference>
<dbReference type="Pfam" id="PF00176">
    <property type="entry name" value="SNF2-rel_dom"/>
    <property type="match status" value="1"/>
</dbReference>
<dbReference type="InterPro" id="IPR001650">
    <property type="entry name" value="Helicase_C-like"/>
</dbReference>
<dbReference type="GO" id="GO:0006793">
    <property type="term" value="P:phosphorus metabolic process"/>
    <property type="evidence" value="ECO:0007669"/>
    <property type="project" value="UniProtKB-ARBA"/>
</dbReference>
<dbReference type="PANTHER" id="PTHR45766">
    <property type="entry name" value="DNA ANNEALING HELICASE AND ENDONUCLEASE ZRANB3 FAMILY MEMBER"/>
    <property type="match status" value="1"/>
</dbReference>
<dbReference type="SUPFAM" id="SSF52540">
    <property type="entry name" value="P-loop containing nucleoside triphosphate hydrolases"/>
    <property type="match status" value="1"/>
</dbReference>
<dbReference type="Gene3D" id="3.40.50.10810">
    <property type="entry name" value="Tandem AAA-ATPase domain"/>
    <property type="match status" value="2"/>
</dbReference>
<dbReference type="InterPro" id="IPR000330">
    <property type="entry name" value="SNF2_N"/>
</dbReference>
<dbReference type="eggNOG" id="COG3886">
    <property type="taxonomic scope" value="Bacteria"/>
</dbReference>
<dbReference type="eggNOG" id="COG0553">
    <property type="taxonomic scope" value="Bacteria"/>
</dbReference>
<evidence type="ECO:0000259" key="2">
    <source>
        <dbReference type="PROSITE" id="PS50035"/>
    </source>
</evidence>
<dbReference type="HOGENOM" id="CLU_289305_0_0_11"/>
<dbReference type="SUPFAM" id="SSF56024">
    <property type="entry name" value="Phospholipase D/nuclease"/>
    <property type="match status" value="1"/>
</dbReference>
<dbReference type="KEGG" id="cai:Caci_3971"/>
<organism evidence="5 6">
    <name type="scientific">Catenulispora acidiphila (strain DSM 44928 / JCM 14897 / NBRC 102108 / NRRL B-24433 / ID139908)</name>
    <dbReference type="NCBI Taxonomy" id="479433"/>
    <lineage>
        <taxon>Bacteria</taxon>
        <taxon>Bacillati</taxon>
        <taxon>Actinomycetota</taxon>
        <taxon>Actinomycetes</taxon>
        <taxon>Catenulisporales</taxon>
        <taxon>Catenulisporaceae</taxon>
        <taxon>Catenulispora</taxon>
    </lineage>
</organism>
<reference evidence="5 6" key="1">
    <citation type="journal article" date="2009" name="Stand. Genomic Sci.">
        <title>Complete genome sequence of Catenulispora acidiphila type strain (ID 139908).</title>
        <authorList>
            <person name="Copeland A."/>
            <person name="Lapidus A."/>
            <person name="Glavina Del Rio T."/>
            <person name="Nolan M."/>
            <person name="Lucas S."/>
            <person name="Chen F."/>
            <person name="Tice H."/>
            <person name="Cheng J.F."/>
            <person name="Bruce D."/>
            <person name="Goodwin L."/>
            <person name="Pitluck S."/>
            <person name="Mikhailova N."/>
            <person name="Pati A."/>
            <person name="Ivanova N."/>
            <person name="Mavromatis K."/>
            <person name="Chen A."/>
            <person name="Palaniappan K."/>
            <person name="Chain P."/>
            <person name="Land M."/>
            <person name="Hauser L."/>
            <person name="Chang Y.J."/>
            <person name="Jeffries C.D."/>
            <person name="Chertkov O."/>
            <person name="Brettin T."/>
            <person name="Detter J.C."/>
            <person name="Han C."/>
            <person name="Ali Z."/>
            <person name="Tindall B.J."/>
            <person name="Goker M."/>
            <person name="Bristow J."/>
            <person name="Eisen J.A."/>
            <person name="Markowitz V."/>
            <person name="Hugenholtz P."/>
            <person name="Kyrpides N.C."/>
            <person name="Klenk H.P."/>
        </authorList>
    </citation>
    <scope>NUCLEOTIDE SEQUENCE [LARGE SCALE GENOMIC DNA]</scope>
    <source>
        <strain evidence="6">DSM 44928 / JCM 14897 / NBRC 102108 / NRRL B-24433 / ID139908</strain>
    </source>
</reference>
<dbReference type="GO" id="GO:0016787">
    <property type="term" value="F:hydrolase activity"/>
    <property type="evidence" value="ECO:0007669"/>
    <property type="project" value="UniProtKB-KW"/>
</dbReference>
<accession>C7QES8</accession>
<keyword evidence="6" id="KW-1185">Reference proteome</keyword>
<gene>
    <name evidence="5" type="ordered locus">Caci_3971</name>
</gene>
<name>C7QES8_CATAD</name>
<dbReference type="InterPro" id="IPR001736">
    <property type="entry name" value="PLipase_D/transphosphatidylase"/>
</dbReference>
<dbReference type="EMBL" id="CP001700">
    <property type="protein sequence ID" value="ACU72848.1"/>
    <property type="molecule type" value="Genomic_DNA"/>
</dbReference>
<dbReference type="InterPro" id="IPR038718">
    <property type="entry name" value="SNF2-like_sf"/>
</dbReference>
<keyword evidence="1" id="KW-0378">Hydrolase</keyword>
<dbReference type="InParanoid" id="C7QES8"/>
<sequence>MSHTHTPKPPAVVTNGDGASVLTAAGNWLSDMAPGSQGSVVSLAAGYLSIHGLMLLTGRLRALLDNGATLRLLFGVAPTGTAAVTVDAGDKDIADLPELLAADEGALRAEIAGIPMSAANASRLADLLSVLSHKDVEIRRFERGFFHAKAIVADYPVGAVALVGSFNLTRGGMLSNIELGVGVARSQGRAVAEQVHGWWNQSEPYDLNELISTLFLLAPIELVYLRILSALFAEELAVCASPIGLTGFQEAAVAKALLTLRHRGGVLLADDVGLGKSYIIADLARRETIAEVGTARIALFCPAHLKPMWLAYKNRWNLHVDIHSYNALSDMYKKVRRGGGVWHQYSMIICDESHYLNNRDRKRYKALVDLLAAKGRRPKIILATATPANNSGEDLATQLNLACPFPETGRPRAHGWSPWPTVRMSRTRLFDLCRHATKLPKPVLRDLHAEIDALTVRRTRPFIKATWASPAKSLQFPVVRQHALYYQLGDQMRDLFADVLDAATIGPAAKDDQFRAAMRDLRGPTARVRPLTLAAFMPQCYALDEAPPLWTDLLPALMKIALLKRIESSTAAFAVTAAVLAQRTQEAIDELDRRDRVRITIGRERRDRLQDLMAALLDQGADRERIDAIFTNLLDGDSKLGPAGGIPHSMYRAAHRFDRERLSQDLQADRDTLEQFAARAAAATAAGDPKADAYTTLLDAIAGKTLTFAAARATTADLGLRIDAHLGAGGAPHYAGRFATIGTKDPPTKATVARILAGYCPKTASATEALGTRRSRDEYDLLLAGDGISEGVNLQQTRVIINYDLPWAPGRLAQRIGRADRIGSPHKVIDVYTVLPDQVLDAYLRLMDTLAAKAETAAVLVGSTTALFPGAAIRPLNFTAMYEDLVKPDSEPVIDVPPSETRRAVARRAHDEPTVARRLAEATTWAGAIHPEPADDPVAVFCFELHGVEGQAAVPVLCLVGAGRRLGFITTDPEVCLAEIEVDPTDWMEQVAAGTHTDLRVPTPPAAHQLIFELCARAKSDLASTYGIDHDHLDERLRLVGWILRPDKNMARAARDKCCY</sequence>
<keyword evidence="5" id="KW-0347">Helicase</keyword>
<evidence type="ECO:0000313" key="6">
    <source>
        <dbReference type="Proteomes" id="UP000000851"/>
    </source>
</evidence>
<dbReference type="OrthoDB" id="9814088at2"/>
<evidence type="ECO:0000313" key="5">
    <source>
        <dbReference type="EMBL" id="ACU72848.1"/>
    </source>
</evidence>
<dbReference type="Pfam" id="PF13091">
    <property type="entry name" value="PLDc_2"/>
    <property type="match status" value="1"/>
</dbReference>
<keyword evidence="5" id="KW-0067">ATP-binding</keyword>
<dbReference type="Pfam" id="PF00271">
    <property type="entry name" value="Helicase_C"/>
    <property type="match status" value="1"/>
</dbReference>
<evidence type="ECO:0000259" key="4">
    <source>
        <dbReference type="PROSITE" id="PS51194"/>
    </source>
</evidence>
<dbReference type="PANTHER" id="PTHR45766:SF6">
    <property type="entry name" value="SWI_SNF-RELATED MATRIX-ASSOCIATED ACTIN-DEPENDENT REGULATOR OF CHROMATIN SUBFAMILY A-LIKE PROTEIN 1"/>
    <property type="match status" value="1"/>
</dbReference>
<keyword evidence="5" id="KW-0547">Nucleotide-binding</keyword>